<feature type="transmembrane region" description="Helical" evidence="1">
    <location>
        <begin position="101"/>
        <end position="122"/>
    </location>
</feature>
<gene>
    <name evidence="2" type="ORF">B0T16DRAFT_391831</name>
</gene>
<reference evidence="2" key="1">
    <citation type="submission" date="2023-06" db="EMBL/GenBank/DDBJ databases">
        <title>Genome-scale phylogeny and comparative genomics of the fungal order Sordariales.</title>
        <authorList>
            <consortium name="Lawrence Berkeley National Laboratory"/>
            <person name="Hensen N."/>
            <person name="Bonometti L."/>
            <person name="Westerberg I."/>
            <person name="Brannstrom I.O."/>
            <person name="Guillou S."/>
            <person name="Cros-Aarteil S."/>
            <person name="Calhoun S."/>
            <person name="Haridas S."/>
            <person name="Kuo A."/>
            <person name="Mondo S."/>
            <person name="Pangilinan J."/>
            <person name="Riley R."/>
            <person name="Labutti K."/>
            <person name="Andreopoulos B."/>
            <person name="Lipzen A."/>
            <person name="Chen C."/>
            <person name="Yanf M."/>
            <person name="Daum C."/>
            <person name="Ng V."/>
            <person name="Clum A."/>
            <person name="Steindorff A."/>
            <person name="Ohm R."/>
            <person name="Martin F."/>
            <person name="Silar P."/>
            <person name="Natvig D."/>
            <person name="Lalanne C."/>
            <person name="Gautier V."/>
            <person name="Ament-Velasquez S.L."/>
            <person name="Kruys A."/>
            <person name="Hutchinson M.I."/>
            <person name="Powell A.J."/>
            <person name="Barry K."/>
            <person name="Miller A.N."/>
            <person name="Grigoriev I.V."/>
            <person name="Debuchy R."/>
            <person name="Gladieux P."/>
            <person name="Thoren M.H."/>
            <person name="Johannesson H."/>
        </authorList>
    </citation>
    <scope>NUCLEOTIDE SEQUENCE</scope>
    <source>
        <strain evidence="2">SMH2532-1</strain>
    </source>
</reference>
<keyword evidence="1" id="KW-1133">Transmembrane helix</keyword>
<comment type="caution">
    <text evidence="2">The sequence shown here is derived from an EMBL/GenBank/DDBJ whole genome shotgun (WGS) entry which is preliminary data.</text>
</comment>
<dbReference type="Proteomes" id="UP001174936">
    <property type="component" value="Unassembled WGS sequence"/>
</dbReference>
<keyword evidence="1" id="KW-0472">Membrane</keyword>
<evidence type="ECO:0000313" key="2">
    <source>
        <dbReference type="EMBL" id="KAK0643281.1"/>
    </source>
</evidence>
<name>A0AA40CLF9_9PEZI</name>
<feature type="transmembrane region" description="Helical" evidence="1">
    <location>
        <begin position="143"/>
        <end position="163"/>
    </location>
</feature>
<evidence type="ECO:0000313" key="3">
    <source>
        <dbReference type="Proteomes" id="UP001174936"/>
    </source>
</evidence>
<dbReference type="AlphaFoldDB" id="A0AA40CLF9"/>
<organism evidence="2 3">
    <name type="scientific">Cercophora newfieldiana</name>
    <dbReference type="NCBI Taxonomy" id="92897"/>
    <lineage>
        <taxon>Eukaryota</taxon>
        <taxon>Fungi</taxon>
        <taxon>Dikarya</taxon>
        <taxon>Ascomycota</taxon>
        <taxon>Pezizomycotina</taxon>
        <taxon>Sordariomycetes</taxon>
        <taxon>Sordariomycetidae</taxon>
        <taxon>Sordariales</taxon>
        <taxon>Lasiosphaeriaceae</taxon>
        <taxon>Cercophora</taxon>
    </lineage>
</organism>
<keyword evidence="1" id="KW-0812">Transmembrane</keyword>
<feature type="transmembrane region" description="Helical" evidence="1">
    <location>
        <begin position="169"/>
        <end position="192"/>
    </location>
</feature>
<feature type="transmembrane region" description="Helical" evidence="1">
    <location>
        <begin position="56"/>
        <end position="81"/>
    </location>
</feature>
<proteinExistence type="predicted"/>
<sequence>MAPIPAQICTRTTLITSDVGRYVPAAELILVAGNLFQLLAYPFLPQRKISAQRDDGWTGFLQISSGVQLFFVHLPNFFVFFTQLISKLECAPSEEAGRGYVILPVWIIYLNLICLCEMGVRVQEGREEVLPKERTRDDFEQPAFYVIFLFFFEVLRALSAVFAHATSSWTIGILLAIVVGGFSFVTIGNAFIPPAHGAIQTCLYRFMTRNVEAWEWLPQNGATEDFEPVWATALGIPFSLRLRRERLRLQGTSQ</sequence>
<feature type="transmembrane region" description="Helical" evidence="1">
    <location>
        <begin position="22"/>
        <end position="44"/>
    </location>
</feature>
<accession>A0AA40CLF9</accession>
<protein>
    <submittedName>
        <fullName evidence="2">Uncharacterized protein</fullName>
    </submittedName>
</protein>
<dbReference type="EMBL" id="JAULSV010000005">
    <property type="protein sequence ID" value="KAK0643281.1"/>
    <property type="molecule type" value="Genomic_DNA"/>
</dbReference>
<keyword evidence="3" id="KW-1185">Reference proteome</keyword>
<evidence type="ECO:0000256" key="1">
    <source>
        <dbReference type="SAM" id="Phobius"/>
    </source>
</evidence>